<sequence length="164" mass="18534">MLVGVLSDTHYPKAYFPDVVLEVFEKQDVELIIHAGDITEPILLEKLNEVAPVLAVRGNADPPGLREVEVVDIGGMKTLVIHGHQFLSLTAQNLVYKAFEEEATLVIFGHTHRPYFEAVEAMRRKVYLLNPGSPTLPRLSPPSFALMEVEKERVKVRFYNPWDV</sequence>
<gene>
    <name evidence="3" type="ordered locus">PYCH_01700</name>
</gene>
<comment type="similarity">
    <text evidence="1">Belongs to the metallophosphoesterase superfamily. YfcE family.</text>
</comment>
<dbReference type="Pfam" id="PF12850">
    <property type="entry name" value="Metallophos_2"/>
    <property type="match status" value="1"/>
</dbReference>
<protein>
    <recommendedName>
        <fullName evidence="1">Phosphoesterase</fullName>
        <ecNumber evidence="1">3.1.4.-</ecNumber>
    </recommendedName>
</protein>
<dbReference type="OrthoDB" id="19174at2157"/>
<dbReference type="AlphaFoldDB" id="F8AFX4"/>
<dbReference type="EMBL" id="CP002779">
    <property type="protein sequence ID" value="AEH23879.1"/>
    <property type="molecule type" value="Genomic_DNA"/>
</dbReference>
<dbReference type="EC" id="3.1.4.-" evidence="1"/>
<keyword evidence="1" id="KW-0479">Metal-binding</keyword>
<accession>F8AFX4</accession>
<dbReference type="CDD" id="cd00841">
    <property type="entry name" value="MPP_YfcE"/>
    <property type="match status" value="1"/>
</dbReference>
<comment type="cofactor">
    <cofactor evidence="1">
        <name>a divalent metal cation</name>
        <dbReference type="ChEBI" id="CHEBI:60240"/>
    </cofactor>
</comment>
<dbReference type="NCBIfam" id="TIGR00040">
    <property type="entry name" value="yfcE"/>
    <property type="match status" value="1"/>
</dbReference>
<dbReference type="RefSeq" id="WP_013904937.1">
    <property type="nucleotide sequence ID" value="NC_015680.1"/>
</dbReference>
<evidence type="ECO:0000256" key="1">
    <source>
        <dbReference type="RuleBase" id="RU362039"/>
    </source>
</evidence>
<evidence type="ECO:0000259" key="2">
    <source>
        <dbReference type="Pfam" id="PF12850"/>
    </source>
</evidence>
<dbReference type="Proteomes" id="UP000008386">
    <property type="component" value="Chromosome"/>
</dbReference>
<dbReference type="GeneID" id="10836751"/>
<dbReference type="InterPro" id="IPR000979">
    <property type="entry name" value="Phosphodiesterase_MJ0936/Vps29"/>
</dbReference>
<dbReference type="GO" id="GO:0016787">
    <property type="term" value="F:hydrolase activity"/>
    <property type="evidence" value="ECO:0007669"/>
    <property type="project" value="UniProtKB-UniRule"/>
</dbReference>
<proteinExistence type="inferred from homology"/>
<dbReference type="KEGG" id="pya:PYCH_01700"/>
<dbReference type="SUPFAM" id="SSF56300">
    <property type="entry name" value="Metallo-dependent phosphatases"/>
    <property type="match status" value="1"/>
</dbReference>
<dbReference type="GO" id="GO:0046872">
    <property type="term" value="F:metal ion binding"/>
    <property type="evidence" value="ECO:0007669"/>
    <property type="project" value="UniProtKB-KW"/>
</dbReference>
<dbReference type="STRING" id="529709.PYCH_01700"/>
<feature type="domain" description="Calcineurin-like phosphoesterase" evidence="2">
    <location>
        <begin position="1"/>
        <end position="151"/>
    </location>
</feature>
<dbReference type="eggNOG" id="arCOG01141">
    <property type="taxonomic scope" value="Archaea"/>
</dbReference>
<organism evidence="3 4">
    <name type="scientific">Pyrococcus yayanosii (strain CH1 / JCM 16557)</name>
    <dbReference type="NCBI Taxonomy" id="529709"/>
    <lineage>
        <taxon>Archaea</taxon>
        <taxon>Methanobacteriati</taxon>
        <taxon>Methanobacteriota</taxon>
        <taxon>Thermococci</taxon>
        <taxon>Thermococcales</taxon>
        <taxon>Thermococcaceae</taxon>
        <taxon>Pyrococcus</taxon>
    </lineage>
</organism>
<name>F8AFX4_PYRYC</name>
<dbReference type="HOGENOM" id="CLU_063749_3_2_2"/>
<dbReference type="Gene3D" id="3.60.21.10">
    <property type="match status" value="1"/>
</dbReference>
<keyword evidence="4" id="KW-1185">Reference proteome</keyword>
<dbReference type="InterPro" id="IPR029052">
    <property type="entry name" value="Metallo-depent_PP-like"/>
</dbReference>
<evidence type="ECO:0000313" key="3">
    <source>
        <dbReference type="EMBL" id="AEH23879.1"/>
    </source>
</evidence>
<dbReference type="PANTHER" id="PTHR11124">
    <property type="entry name" value="VACUOLAR SORTING PROTEIN VPS29"/>
    <property type="match status" value="1"/>
</dbReference>
<evidence type="ECO:0000313" key="4">
    <source>
        <dbReference type="Proteomes" id="UP000008386"/>
    </source>
</evidence>
<reference evidence="3 4" key="1">
    <citation type="journal article" date="2011" name="J. Bacteriol.">
        <title>Complete genome sequence of the obligate piezophilic hyperthermophilic archaeon Pyrococcus yayanosii CH1.</title>
        <authorList>
            <person name="Jun X."/>
            <person name="Lupeng L."/>
            <person name="Minjuan X."/>
            <person name="Oger P."/>
            <person name="Fengping W."/>
            <person name="Jebbar M."/>
            <person name="Xiang X."/>
        </authorList>
    </citation>
    <scope>NUCLEOTIDE SEQUENCE [LARGE SCALE GENOMIC DNA]</scope>
    <source>
        <strain evidence="4">CH1 / JCM 16557</strain>
    </source>
</reference>
<dbReference type="InterPro" id="IPR024654">
    <property type="entry name" value="Calcineurin-like_PHP_lpxH"/>
</dbReference>
<dbReference type="InterPro" id="IPR041802">
    <property type="entry name" value="MPP_YfcE"/>
</dbReference>